<sequence>MTNYQFTPAGSYTWKLLASYLAEPQRTLQRFNNEFLLRTSIDGHYVEGFHSVRSEIICSQLLDEVFYPWPSLAKQVLSILEENDLEFFLLCTFSRHYHDSKELISALSSLSLTTWEAVRGVGRSLQWLGLKEYALVNAEVLSDARTLVGQAWWMLIDFDIANALKVKNDLFAPLAASNPNFAIAAQAAMALKEKQTNKMDIFNYFSDFLGSLLYFPRNPQSILEFDAFAEIIFWLGHINLKVDYELIANDDLDAALTILPVYSFARLAIATRTFNENLYSSWFDLNKEKLKKHIQEKEGIFALDQEDDCLVAHYIIRQNNRMSGMGLSRSKPDTLVTYNDLSVERVETIAWCIPNFNKYGSSGYGNKTSLLELPYDDTVKRMPIENILKPWLPIFNSWFQGLVDYQARPKEWSEYFSQIYKLRRDTVYSLKQIGIALHDIGSKDIQFITDMKEWNSFRRLTTDNFLLPKSALDEWGMITESQAKETSNLRNSQRFLASKRLSDFKVALNEYRHRVGDFVRSAEKALILMVLMPSAKAKDQVEELYALAEKEGINKHDIHLSVCNGIDACIMLKKLHQQEEVLTNPQSLDFLSPKEEYEAWIETIYKWCRAAYPEQFPLMEGKLQKTKRKLTKGMLSDCLIPTSNRLNSSLKLLKKRGIHAKIHADNIYWKGNNALWITFDVEHPIDSLNALDALWQAIASALNIDQDKIVRIKAMDLYWQHIILIPLVKGKSLERLAYTNFKGVMEYDIDVISSQRWRLFPEPISSDVLDALGIRQWAYLGKTDLIDSFVNSYGELFEHIDYLSNFNKQIQGMDDVGTDVLRNYLEDEEVAINSHAQKTFDSMAELTNYFSDQDLTLLSETRPNIFLCLNLILEISTALYPIENFQNTASLTLEQIASWRDRLHISLTSVGFLKYLWIADMIGCNEPNLN</sequence>
<gene>
    <name evidence="1" type="ORF">J9260_00550</name>
</gene>
<dbReference type="AlphaFoldDB" id="A0A975IID1"/>
<accession>A0A975IID1</accession>
<evidence type="ECO:0000313" key="2">
    <source>
        <dbReference type="Proteomes" id="UP000672009"/>
    </source>
</evidence>
<keyword evidence="2" id="KW-1185">Reference proteome</keyword>
<dbReference type="KEGG" id="tun:J9260_00550"/>
<name>A0A975IID1_9GAMM</name>
<evidence type="ECO:0000313" key="1">
    <source>
        <dbReference type="EMBL" id="QTR53615.1"/>
    </source>
</evidence>
<protein>
    <submittedName>
        <fullName evidence="1">Uncharacterized protein</fullName>
    </submittedName>
</protein>
<reference evidence="1" key="1">
    <citation type="submission" date="2021-04" db="EMBL/GenBank/DDBJ databases">
        <title>Genomics, taxonomy and metabolism of representatives of sulfur bacteria of the genus Thiothrix: Thiothrix fructosivorans QT, Thiothrix unzii A1T and three new species, Thiothrix subterranea sp. nov., Thiothrix litoralis sp. nov. and 'Candidatus Thiothrix anitrata' sp. nov.</title>
        <authorList>
            <person name="Ravin N.V."/>
            <person name="Smolyakov D."/>
            <person name="Rudenko T.S."/>
            <person name="Mardanov A.V."/>
            <person name="Beletsky A.V."/>
            <person name="Markov N.D."/>
            <person name="Fomenkov A.I."/>
            <person name="Roberts R.J."/>
            <person name="Karnachuk O.V."/>
            <person name="Novikov A."/>
            <person name="Grabovich M.Y."/>
        </authorList>
    </citation>
    <scope>NUCLEOTIDE SEQUENCE</scope>
    <source>
        <strain evidence="1">A1</strain>
    </source>
</reference>
<dbReference type="EMBL" id="CP072793">
    <property type="protein sequence ID" value="QTR53615.1"/>
    <property type="molecule type" value="Genomic_DNA"/>
</dbReference>
<proteinExistence type="predicted"/>
<dbReference type="RefSeq" id="WP_210219130.1">
    <property type="nucleotide sequence ID" value="NZ_CP072793.1"/>
</dbReference>
<dbReference type="Proteomes" id="UP000672009">
    <property type="component" value="Chromosome"/>
</dbReference>
<organism evidence="1 2">
    <name type="scientific">Thiothrix unzii</name>
    <dbReference type="NCBI Taxonomy" id="111769"/>
    <lineage>
        <taxon>Bacteria</taxon>
        <taxon>Pseudomonadati</taxon>
        <taxon>Pseudomonadota</taxon>
        <taxon>Gammaproteobacteria</taxon>
        <taxon>Thiotrichales</taxon>
        <taxon>Thiotrichaceae</taxon>
        <taxon>Thiothrix</taxon>
    </lineage>
</organism>